<dbReference type="PANTHER" id="PTHR47234">
    <property type="match status" value="1"/>
</dbReference>
<comment type="similarity">
    <text evidence="2 9">Belongs to the TonB-dependent receptor family.</text>
</comment>
<dbReference type="InterPro" id="IPR011662">
    <property type="entry name" value="Secretin/TonB_short_N"/>
</dbReference>
<proteinExistence type="inferred from homology"/>
<dbReference type="SUPFAM" id="SSF56935">
    <property type="entry name" value="Porins"/>
    <property type="match status" value="1"/>
</dbReference>
<keyword evidence="3 9" id="KW-0813">Transport</keyword>
<sequence>MRRDFPRCIALRRVLSALPIGTFISILLGTGHSFAAEPAQPARYHIEQPSQGMAQALQAIGRQTSTSILFEPETVQGRIARPVSGRLSPIDAIKAALQGSGMTVEQMPNGAVVVKPAPAPAGPTTPTGRSPRAGGGDQPAAGPTADEGERGPARDAGPTQELTRVEVTGSRLKRLDAEGPAPVNVYTREDIDKSGQPNLQRFLASLTEVSASAGEGGFATTLGQGTVQLRGLPLGSTLVLINGRKVQGVGSFTGNVFNLNLIPMAAVERVEVVPLGSSAVYGGDALAGVVNVILKKAINGQSLTARLGSGRGFSDGSLSLATGGQTADGEFLLMASYSRSTPLNMKERDFFTDGDYRRFGGTDARLNYCVPGTVRSVSGNLPGLGAAVAAIPQRASGQPLQLTDFQATAGTQNLCNVWASGGGMALVHGYETLAVHALGEHRLFGNWWAFGEVTHARDRMQASGIGLRLNNVTVPATNPFNPFGVAVNVTTSLDPENGTEGLSRQTNFTRALVGVRGDLGAGWDAEVSASTASDRGGSQSWNEAVNASARTAALASTDPATALNPFSSGRMATDTVLRGIWSDNLRRSVGRKDQLAAQVRGTLFKLPAGSVDTVLGAEAAHDVYDVTTTVATRGTRESSSVYAEARAPLLKGGGDGVAGWSLAALTVAARRDHYSDFGSANTYQGGLEVRPFRSLLIRASAASSFKPPTILQTHVPDVTYQAATYRMTDPARGGELITSGTVLRTTNHDLAPEHGRARGIGAVWEPEGWRGTRFSVTHWDMRIRDMIALLATQSALDYEGLFPGLVTRAPASNGQPGVVTSVKSTEVNFGRVDVAGTDVEAAYAWKNSVGRLTVSAGATRTGEYRVVLAPGAAAVDRLGRRFIDYWAPQWKGRLSLGLEQGRWSVGVTSRYVGGYKDTGTSERRLGDFWMHDLAGNVDIKKLWPDLLPGFKTATLGASIANLSNREPQFAQGAPYYDITQADWRGRYLSVRLSLDW</sequence>
<dbReference type="InterPro" id="IPR036942">
    <property type="entry name" value="Beta-barrel_TonB_sf"/>
</dbReference>
<protein>
    <submittedName>
        <fullName evidence="12">TonB-dependent receptor plug domain-containing protein</fullName>
    </submittedName>
</protein>
<dbReference type="InterPro" id="IPR012910">
    <property type="entry name" value="Plug_dom"/>
</dbReference>
<evidence type="ECO:0000313" key="12">
    <source>
        <dbReference type="EMBL" id="MFG6432873.1"/>
    </source>
</evidence>
<evidence type="ECO:0000256" key="1">
    <source>
        <dbReference type="ARBA" id="ARBA00004571"/>
    </source>
</evidence>
<evidence type="ECO:0000256" key="9">
    <source>
        <dbReference type="PROSITE-ProRule" id="PRU01360"/>
    </source>
</evidence>
<evidence type="ECO:0000256" key="10">
    <source>
        <dbReference type="SAM" id="MobiDB-lite"/>
    </source>
</evidence>
<evidence type="ECO:0000256" key="7">
    <source>
        <dbReference type="ARBA" id="ARBA00023170"/>
    </source>
</evidence>
<dbReference type="Pfam" id="PF07715">
    <property type="entry name" value="Plug"/>
    <property type="match status" value="1"/>
</dbReference>
<evidence type="ECO:0000256" key="6">
    <source>
        <dbReference type="ARBA" id="ARBA00023136"/>
    </source>
</evidence>
<feature type="region of interest" description="Disordered" evidence="10">
    <location>
        <begin position="113"/>
        <end position="169"/>
    </location>
</feature>
<dbReference type="Gene3D" id="3.55.50.30">
    <property type="match status" value="1"/>
</dbReference>
<feature type="domain" description="Secretin/TonB short N-terminal" evidence="11">
    <location>
        <begin position="66"/>
        <end position="117"/>
    </location>
</feature>
<keyword evidence="4 9" id="KW-1134">Transmembrane beta strand</keyword>
<dbReference type="Gene3D" id="2.170.130.10">
    <property type="entry name" value="TonB-dependent receptor, plug domain"/>
    <property type="match status" value="1"/>
</dbReference>
<keyword evidence="6 9" id="KW-0472">Membrane</keyword>
<evidence type="ECO:0000256" key="2">
    <source>
        <dbReference type="ARBA" id="ARBA00009810"/>
    </source>
</evidence>
<evidence type="ECO:0000256" key="8">
    <source>
        <dbReference type="ARBA" id="ARBA00023237"/>
    </source>
</evidence>
<keyword evidence="5 9" id="KW-0812">Transmembrane</keyword>
<reference evidence="12 13" key="1">
    <citation type="submission" date="2024-08" db="EMBL/GenBank/DDBJ databases">
        <authorList>
            <person name="Lu H."/>
        </authorList>
    </citation>
    <scope>NUCLEOTIDE SEQUENCE [LARGE SCALE GENOMIC DNA]</scope>
    <source>
        <strain evidence="12 13">LYH14W</strain>
    </source>
</reference>
<evidence type="ECO:0000256" key="4">
    <source>
        <dbReference type="ARBA" id="ARBA00022452"/>
    </source>
</evidence>
<comment type="subcellular location">
    <subcellularLocation>
        <location evidence="1 9">Cell outer membrane</location>
        <topology evidence="1 9">Multi-pass membrane protein</topology>
    </subcellularLocation>
</comment>
<dbReference type="RefSeq" id="WP_394483092.1">
    <property type="nucleotide sequence ID" value="NZ_JBIGHV010000010.1"/>
</dbReference>
<evidence type="ECO:0000313" key="13">
    <source>
        <dbReference type="Proteomes" id="UP001606210"/>
    </source>
</evidence>
<keyword evidence="13" id="KW-1185">Reference proteome</keyword>
<dbReference type="InterPro" id="IPR037066">
    <property type="entry name" value="Plug_dom_sf"/>
</dbReference>
<organism evidence="12 13">
    <name type="scientific">Pelomonas parva</name>
    <dbReference type="NCBI Taxonomy" id="3299032"/>
    <lineage>
        <taxon>Bacteria</taxon>
        <taxon>Pseudomonadati</taxon>
        <taxon>Pseudomonadota</taxon>
        <taxon>Betaproteobacteria</taxon>
        <taxon>Burkholderiales</taxon>
        <taxon>Sphaerotilaceae</taxon>
        <taxon>Roseateles</taxon>
    </lineage>
</organism>
<keyword evidence="7 12" id="KW-0675">Receptor</keyword>
<keyword evidence="8 9" id="KW-0998">Cell outer membrane</keyword>
<evidence type="ECO:0000259" key="11">
    <source>
        <dbReference type="SMART" id="SM00965"/>
    </source>
</evidence>
<dbReference type="PANTHER" id="PTHR47234:SF1">
    <property type="entry name" value="TONB-DEPENDENT RECEPTOR"/>
    <property type="match status" value="1"/>
</dbReference>
<dbReference type="PROSITE" id="PS52016">
    <property type="entry name" value="TONB_DEPENDENT_REC_3"/>
    <property type="match status" value="1"/>
</dbReference>
<evidence type="ECO:0000256" key="5">
    <source>
        <dbReference type="ARBA" id="ARBA00022692"/>
    </source>
</evidence>
<dbReference type="Proteomes" id="UP001606210">
    <property type="component" value="Unassembled WGS sequence"/>
</dbReference>
<comment type="caution">
    <text evidence="12">The sequence shown here is derived from an EMBL/GenBank/DDBJ whole genome shotgun (WGS) entry which is preliminary data.</text>
</comment>
<gene>
    <name evidence="12" type="ORF">ACG00Y_23360</name>
</gene>
<dbReference type="EMBL" id="JBIGHV010000010">
    <property type="protein sequence ID" value="MFG6432873.1"/>
    <property type="molecule type" value="Genomic_DNA"/>
</dbReference>
<name>A0ABW7F8C1_9BURK</name>
<dbReference type="Gene3D" id="2.40.170.20">
    <property type="entry name" value="TonB-dependent receptor, beta-barrel domain"/>
    <property type="match status" value="1"/>
</dbReference>
<dbReference type="SMART" id="SM00965">
    <property type="entry name" value="STN"/>
    <property type="match status" value="1"/>
</dbReference>
<evidence type="ECO:0000256" key="3">
    <source>
        <dbReference type="ARBA" id="ARBA00022448"/>
    </source>
</evidence>
<dbReference type="InterPro" id="IPR039426">
    <property type="entry name" value="TonB-dep_rcpt-like"/>
</dbReference>
<accession>A0ABW7F8C1</accession>